<dbReference type="InterPro" id="IPR036038">
    <property type="entry name" value="Aminotransferase-like"/>
</dbReference>
<evidence type="ECO:0000256" key="10">
    <source>
        <dbReference type="RuleBase" id="RU004516"/>
    </source>
</evidence>
<dbReference type="InterPro" id="IPR033939">
    <property type="entry name" value="BCAT_family"/>
</dbReference>
<dbReference type="EC" id="2.6.1.42" evidence="11"/>
<dbReference type="Pfam" id="PF01063">
    <property type="entry name" value="Aminotran_4"/>
    <property type="match status" value="1"/>
</dbReference>
<dbReference type="Gene3D" id="3.30.470.10">
    <property type="match status" value="1"/>
</dbReference>
<comment type="cofactor">
    <cofactor evidence="1 10">
        <name>pyridoxal 5'-phosphate</name>
        <dbReference type="ChEBI" id="CHEBI:597326"/>
    </cofactor>
</comment>
<dbReference type="CDD" id="cd01557">
    <property type="entry name" value="BCAT_beta_family"/>
    <property type="match status" value="1"/>
</dbReference>
<keyword evidence="13" id="KW-1185">Reference proteome</keyword>
<dbReference type="NCBIfam" id="NF009897">
    <property type="entry name" value="PRK13357.1"/>
    <property type="match status" value="1"/>
</dbReference>
<dbReference type="FunFam" id="3.30.470.10:FF:000002">
    <property type="entry name" value="Branched-chain-amino-acid aminotransferase"/>
    <property type="match status" value="1"/>
</dbReference>
<dbReference type="SUPFAM" id="SSF56752">
    <property type="entry name" value="D-aminoacid aminotransferase-like PLP-dependent enzymes"/>
    <property type="match status" value="1"/>
</dbReference>
<evidence type="ECO:0000256" key="9">
    <source>
        <dbReference type="RuleBase" id="RU004106"/>
    </source>
</evidence>
<comment type="similarity">
    <text evidence="2 9">Belongs to the class-IV pyridoxal-phosphate-dependent aminotransferase family.</text>
</comment>
<dbReference type="Gene3D" id="3.20.10.10">
    <property type="entry name" value="D-amino Acid Aminotransferase, subunit A, domain 2"/>
    <property type="match status" value="1"/>
</dbReference>
<dbReference type="InterPro" id="IPR043131">
    <property type="entry name" value="BCAT-like_N"/>
</dbReference>
<dbReference type="PROSITE" id="PS00770">
    <property type="entry name" value="AA_TRANSFER_CLASS_4"/>
    <property type="match status" value="1"/>
</dbReference>
<dbReference type="InterPro" id="IPR043132">
    <property type="entry name" value="BCAT-like_C"/>
</dbReference>
<keyword evidence="3 11" id="KW-0032">Aminotransferase</keyword>
<evidence type="ECO:0000256" key="5">
    <source>
        <dbReference type="ARBA" id="ARBA00022679"/>
    </source>
</evidence>
<sequence length="395" mass="43679">MFSLNRSLAKSALRIHALPVRLFGSSATFFAKELQIEKTASPKPHPEYESLVFGRTFSDHMLEVDWTAAGGWGAPRIVPYHNLSISPASSSLHYALQCFEGLKAYVDDQNQIRLFRPEKNMERMISSCARLSLPTFDGKELLESLKKLLVLEKSWIPKARGYSLYIRPTCISTDTTLGVGSPQAAKLFIILSPVGPYYKEGFNPVRLFADDKNVRACVGGTGGYKIGGNYGGTIMPQKQAASKGFAQVLWLYGDRQYVSEVGTMNFFVLWKNEKGERELVTAPLDDGTILPGVVRDSILALARKEHADEMKVSERLFTIADLTKAIDEGRVEECFGAGTAAIVSPVKGIHFAGKDYIVPIDEKLNAGKFTSLLANKIMDIQYGRKPSPWSVVVQE</sequence>
<dbReference type="NCBIfam" id="TIGR01123">
    <property type="entry name" value="ilvE_II"/>
    <property type="match status" value="1"/>
</dbReference>
<evidence type="ECO:0000313" key="12">
    <source>
        <dbReference type="EMBL" id="KAF0853044.1"/>
    </source>
</evidence>
<dbReference type="GO" id="GO:0005739">
    <property type="term" value="C:mitochondrion"/>
    <property type="evidence" value="ECO:0007669"/>
    <property type="project" value="TreeGrafter"/>
</dbReference>
<dbReference type="PIRSF" id="PIRSF006468">
    <property type="entry name" value="BCAT1"/>
    <property type="match status" value="1"/>
</dbReference>
<dbReference type="AlphaFoldDB" id="A0A8K0AI73"/>
<comment type="caution">
    <text evidence="12">The sequence shown here is derived from an EMBL/GenBank/DDBJ whole genome shotgun (WGS) entry which is preliminary data.</text>
</comment>
<evidence type="ECO:0000313" key="13">
    <source>
        <dbReference type="Proteomes" id="UP000799049"/>
    </source>
</evidence>
<dbReference type="PANTHER" id="PTHR11825">
    <property type="entry name" value="SUBGROUP IIII AMINOTRANSFERASE"/>
    <property type="match status" value="1"/>
</dbReference>
<reference evidence="12" key="1">
    <citation type="submission" date="2019-09" db="EMBL/GenBank/DDBJ databases">
        <title>The Mitochondrial Proteome of the Jakobid, Andalucia godoyi, a Protist With the Most Gene-Rich and Bacteria-Like Mitochondrial Genome.</title>
        <authorList>
            <person name="Gray M.W."/>
            <person name="Burger G."/>
            <person name="Derelle R."/>
            <person name="Klimes V."/>
            <person name="Leger M."/>
            <person name="Sarrasin M."/>
            <person name="Vlcek C."/>
            <person name="Roger A.J."/>
            <person name="Elias M."/>
            <person name="Lang B.F."/>
        </authorList>
    </citation>
    <scope>NUCLEOTIDE SEQUENCE</scope>
    <source>
        <strain evidence="12">And28</strain>
    </source>
</reference>
<keyword evidence="7 11" id="KW-0100">Branched-chain amino acid biosynthesis</keyword>
<name>A0A8K0AI73_ANDGO</name>
<evidence type="ECO:0000256" key="2">
    <source>
        <dbReference type="ARBA" id="ARBA00009320"/>
    </source>
</evidence>
<dbReference type="GO" id="GO:0009082">
    <property type="term" value="P:branched-chain amino acid biosynthetic process"/>
    <property type="evidence" value="ECO:0007669"/>
    <property type="project" value="UniProtKB-KW"/>
</dbReference>
<dbReference type="InterPro" id="IPR005786">
    <property type="entry name" value="B_amino_transII"/>
</dbReference>
<evidence type="ECO:0000256" key="6">
    <source>
        <dbReference type="ARBA" id="ARBA00022898"/>
    </source>
</evidence>
<dbReference type="FunFam" id="3.20.10.10:FF:000004">
    <property type="entry name" value="Branched-chain-amino-acid aminotransferase"/>
    <property type="match status" value="1"/>
</dbReference>
<keyword evidence="5 11" id="KW-0808">Transferase</keyword>
<evidence type="ECO:0000256" key="7">
    <source>
        <dbReference type="ARBA" id="ARBA00023304"/>
    </source>
</evidence>
<dbReference type="PANTHER" id="PTHR11825:SF44">
    <property type="entry name" value="BRANCHED-CHAIN-AMINO-ACID AMINOTRANSFERASE"/>
    <property type="match status" value="1"/>
</dbReference>
<feature type="modified residue" description="N6-(pyridoxal phosphate)lysine" evidence="8">
    <location>
        <position position="225"/>
    </location>
</feature>
<dbReference type="GO" id="GO:0008652">
    <property type="term" value="P:amino acid biosynthetic process"/>
    <property type="evidence" value="ECO:0007669"/>
    <property type="project" value="UniProtKB-KW"/>
</dbReference>
<dbReference type="OrthoDB" id="1732691at2759"/>
<evidence type="ECO:0000256" key="11">
    <source>
        <dbReference type="RuleBase" id="RU004517"/>
    </source>
</evidence>
<gene>
    <name evidence="12" type="ORF">ANDGO_03743</name>
</gene>
<comment type="catalytic activity">
    <reaction evidence="11">
        <text>L-isoleucine + 2-oxoglutarate = (S)-3-methyl-2-oxopentanoate + L-glutamate</text>
        <dbReference type="Rhea" id="RHEA:24801"/>
        <dbReference type="ChEBI" id="CHEBI:16810"/>
        <dbReference type="ChEBI" id="CHEBI:29985"/>
        <dbReference type="ChEBI" id="CHEBI:35146"/>
        <dbReference type="ChEBI" id="CHEBI:58045"/>
        <dbReference type="EC" id="2.6.1.42"/>
    </reaction>
</comment>
<comment type="catalytic activity">
    <reaction evidence="11">
        <text>L-leucine + 2-oxoglutarate = 4-methyl-2-oxopentanoate + L-glutamate</text>
        <dbReference type="Rhea" id="RHEA:18321"/>
        <dbReference type="ChEBI" id="CHEBI:16810"/>
        <dbReference type="ChEBI" id="CHEBI:17865"/>
        <dbReference type="ChEBI" id="CHEBI:29985"/>
        <dbReference type="ChEBI" id="CHEBI:57427"/>
        <dbReference type="EC" id="2.6.1.42"/>
    </reaction>
</comment>
<dbReference type="Proteomes" id="UP000799049">
    <property type="component" value="Unassembled WGS sequence"/>
</dbReference>
<keyword evidence="4 11" id="KW-0028">Amino-acid biosynthesis</keyword>
<dbReference type="EMBL" id="VRVR01000004">
    <property type="protein sequence ID" value="KAF0853044.1"/>
    <property type="molecule type" value="Genomic_DNA"/>
</dbReference>
<organism evidence="12 13">
    <name type="scientific">Andalucia godoyi</name>
    <name type="common">Flagellate</name>
    <dbReference type="NCBI Taxonomy" id="505711"/>
    <lineage>
        <taxon>Eukaryota</taxon>
        <taxon>Discoba</taxon>
        <taxon>Jakobida</taxon>
        <taxon>Andalucina</taxon>
        <taxon>Andaluciidae</taxon>
        <taxon>Andalucia</taxon>
    </lineage>
</organism>
<dbReference type="InterPro" id="IPR001544">
    <property type="entry name" value="Aminotrans_IV"/>
</dbReference>
<evidence type="ECO:0000256" key="4">
    <source>
        <dbReference type="ARBA" id="ARBA00022605"/>
    </source>
</evidence>
<protein>
    <recommendedName>
        <fullName evidence="11">Branched-chain-amino-acid aminotransferase</fullName>
        <ecNumber evidence="11">2.6.1.42</ecNumber>
    </recommendedName>
</protein>
<evidence type="ECO:0000256" key="8">
    <source>
        <dbReference type="PIRSR" id="PIRSR006468-1"/>
    </source>
</evidence>
<dbReference type="GO" id="GO:0004084">
    <property type="term" value="F:branched-chain-amino-acid transaminase activity"/>
    <property type="evidence" value="ECO:0007669"/>
    <property type="project" value="UniProtKB-EC"/>
</dbReference>
<keyword evidence="6 10" id="KW-0663">Pyridoxal phosphate</keyword>
<accession>A0A8K0AI73</accession>
<proteinExistence type="inferred from homology"/>
<evidence type="ECO:0000256" key="1">
    <source>
        <dbReference type="ARBA" id="ARBA00001933"/>
    </source>
</evidence>
<comment type="catalytic activity">
    <reaction evidence="11">
        <text>L-valine + 2-oxoglutarate = 3-methyl-2-oxobutanoate + L-glutamate</text>
        <dbReference type="Rhea" id="RHEA:24813"/>
        <dbReference type="ChEBI" id="CHEBI:11851"/>
        <dbReference type="ChEBI" id="CHEBI:16810"/>
        <dbReference type="ChEBI" id="CHEBI:29985"/>
        <dbReference type="ChEBI" id="CHEBI:57762"/>
        <dbReference type="EC" id="2.6.1.42"/>
    </reaction>
</comment>
<dbReference type="InterPro" id="IPR018300">
    <property type="entry name" value="Aminotrans_IV_CS"/>
</dbReference>
<evidence type="ECO:0000256" key="3">
    <source>
        <dbReference type="ARBA" id="ARBA00022576"/>
    </source>
</evidence>